<evidence type="ECO:0000313" key="2">
    <source>
        <dbReference type="EMBL" id="OAI07264.1"/>
    </source>
</evidence>
<organism evidence="2 3">
    <name type="scientific">Methylomonas methanica</name>
    <dbReference type="NCBI Taxonomy" id="421"/>
    <lineage>
        <taxon>Bacteria</taxon>
        <taxon>Pseudomonadati</taxon>
        <taxon>Pseudomonadota</taxon>
        <taxon>Gammaproteobacteria</taxon>
        <taxon>Methylococcales</taxon>
        <taxon>Methylococcaceae</taxon>
        <taxon>Methylomonas</taxon>
    </lineage>
</organism>
<dbReference type="OrthoDB" id="5573753at2"/>
<dbReference type="AlphaFoldDB" id="A0A177MPE4"/>
<accession>A0A177MPE4</accession>
<feature type="chain" id="PRO_5008068308" evidence="1">
    <location>
        <begin position="26"/>
        <end position="122"/>
    </location>
</feature>
<protein>
    <submittedName>
        <fullName evidence="2">Uncharacterized protein</fullName>
    </submittedName>
</protein>
<name>A0A177MPE4_METMH</name>
<dbReference type="EMBL" id="LUUG01000051">
    <property type="protein sequence ID" value="OAI07264.1"/>
    <property type="molecule type" value="Genomic_DNA"/>
</dbReference>
<keyword evidence="1" id="KW-0732">Signal</keyword>
<feature type="signal peptide" evidence="1">
    <location>
        <begin position="1"/>
        <end position="25"/>
    </location>
</feature>
<dbReference type="Proteomes" id="UP000078090">
    <property type="component" value="Unassembled WGS sequence"/>
</dbReference>
<evidence type="ECO:0000256" key="1">
    <source>
        <dbReference type="SAM" id="SignalP"/>
    </source>
</evidence>
<evidence type="ECO:0000313" key="3">
    <source>
        <dbReference type="Proteomes" id="UP000078090"/>
    </source>
</evidence>
<sequence>MTLKKIFIAFIMIFAMLGLSGSSFAKEAKKDVPEILKEVDAKVQLALNAIPSGNSQEIATLIKDISENASELSANYKFEFERDKVVLRLKKARDLAKKSDFAGTEQELKEVREAFAKLTNYL</sequence>
<gene>
    <name evidence="2" type="ORF">A1332_09030</name>
</gene>
<reference evidence="2 3" key="1">
    <citation type="submission" date="2016-03" db="EMBL/GenBank/DDBJ databases">
        <authorList>
            <person name="Ploux O."/>
        </authorList>
    </citation>
    <scope>NUCLEOTIDE SEQUENCE [LARGE SCALE GENOMIC DNA]</scope>
    <source>
        <strain evidence="2 3">R-45363</strain>
    </source>
</reference>
<comment type="caution">
    <text evidence="2">The sequence shown here is derived from an EMBL/GenBank/DDBJ whole genome shotgun (WGS) entry which is preliminary data.</text>
</comment>
<proteinExistence type="predicted"/>
<dbReference type="RefSeq" id="WP_020485222.1">
    <property type="nucleotide sequence ID" value="NZ_LUUG01000051.1"/>
</dbReference>